<feature type="region of interest" description="Disordered" evidence="1">
    <location>
        <begin position="121"/>
        <end position="154"/>
    </location>
</feature>
<feature type="region of interest" description="Disordered" evidence="1">
    <location>
        <begin position="398"/>
        <end position="436"/>
    </location>
</feature>
<protein>
    <submittedName>
        <fullName evidence="2">Uncharacterized protein</fullName>
    </submittedName>
</protein>
<feature type="region of interest" description="Disordered" evidence="1">
    <location>
        <begin position="64"/>
        <end position="94"/>
    </location>
</feature>
<evidence type="ECO:0000313" key="3">
    <source>
        <dbReference type="Proteomes" id="UP000054279"/>
    </source>
</evidence>
<dbReference type="EMBL" id="KN837246">
    <property type="protein sequence ID" value="KIJ31207.1"/>
    <property type="molecule type" value="Genomic_DNA"/>
</dbReference>
<dbReference type="OrthoDB" id="3066350at2759"/>
<feature type="compositionally biased region" description="Basic and acidic residues" evidence="1">
    <location>
        <begin position="418"/>
        <end position="434"/>
    </location>
</feature>
<dbReference type="Proteomes" id="UP000054279">
    <property type="component" value="Unassembled WGS sequence"/>
</dbReference>
<evidence type="ECO:0000256" key="1">
    <source>
        <dbReference type="SAM" id="MobiDB-lite"/>
    </source>
</evidence>
<dbReference type="HOGENOM" id="CLU_388908_0_0_1"/>
<organism evidence="2 3">
    <name type="scientific">Sphaerobolus stellatus (strain SS14)</name>
    <dbReference type="NCBI Taxonomy" id="990650"/>
    <lineage>
        <taxon>Eukaryota</taxon>
        <taxon>Fungi</taxon>
        <taxon>Dikarya</taxon>
        <taxon>Basidiomycota</taxon>
        <taxon>Agaricomycotina</taxon>
        <taxon>Agaricomycetes</taxon>
        <taxon>Phallomycetidae</taxon>
        <taxon>Geastrales</taxon>
        <taxon>Sphaerobolaceae</taxon>
        <taxon>Sphaerobolus</taxon>
    </lineage>
</organism>
<keyword evidence="3" id="KW-1185">Reference proteome</keyword>
<feature type="region of interest" description="Disordered" evidence="1">
    <location>
        <begin position="243"/>
        <end position="269"/>
    </location>
</feature>
<name>A0A0C9UQ72_SPHS4</name>
<feature type="region of interest" description="Disordered" evidence="1">
    <location>
        <begin position="462"/>
        <end position="509"/>
    </location>
</feature>
<dbReference type="AlphaFoldDB" id="A0A0C9UQ72"/>
<accession>A0A0C9UQ72</accession>
<evidence type="ECO:0000313" key="2">
    <source>
        <dbReference type="EMBL" id="KIJ31207.1"/>
    </source>
</evidence>
<feature type="compositionally biased region" description="Low complexity" evidence="1">
    <location>
        <begin position="468"/>
        <end position="508"/>
    </location>
</feature>
<feature type="compositionally biased region" description="Basic and acidic residues" evidence="1">
    <location>
        <begin position="243"/>
        <end position="261"/>
    </location>
</feature>
<proteinExistence type="predicted"/>
<gene>
    <name evidence="2" type="ORF">M422DRAFT_267160</name>
</gene>
<reference evidence="2 3" key="1">
    <citation type="submission" date="2014-06" db="EMBL/GenBank/DDBJ databases">
        <title>Evolutionary Origins and Diversification of the Mycorrhizal Mutualists.</title>
        <authorList>
            <consortium name="DOE Joint Genome Institute"/>
            <consortium name="Mycorrhizal Genomics Consortium"/>
            <person name="Kohler A."/>
            <person name="Kuo A."/>
            <person name="Nagy L.G."/>
            <person name="Floudas D."/>
            <person name="Copeland A."/>
            <person name="Barry K.W."/>
            <person name="Cichocki N."/>
            <person name="Veneault-Fourrey C."/>
            <person name="LaButti K."/>
            <person name="Lindquist E.A."/>
            <person name="Lipzen A."/>
            <person name="Lundell T."/>
            <person name="Morin E."/>
            <person name="Murat C."/>
            <person name="Riley R."/>
            <person name="Ohm R."/>
            <person name="Sun H."/>
            <person name="Tunlid A."/>
            <person name="Henrissat B."/>
            <person name="Grigoriev I.V."/>
            <person name="Hibbett D.S."/>
            <person name="Martin F."/>
        </authorList>
    </citation>
    <scope>NUCLEOTIDE SEQUENCE [LARGE SCALE GENOMIC DNA]</scope>
    <source>
        <strain evidence="2 3">SS14</strain>
    </source>
</reference>
<sequence length="733" mass="81208">MPKRWTRDVQLEWLLVELQRFQKMQKNKESGAGTDTFVAGVLERWFKRFPENIELYGIEGILTVPLPHDRPTPEEAASMLDPENSPGGKNPNIPEDRLKAITAARDAQGIRLRSWFNNHRHKDTSVSQADAPISTGPSGRRKKSKSKVSSDTGLAPVGAAIPVTRIVAPRAEDIYMARYPDQWKPRYQELWKAELALAKLENRTIYPVSVKRRAVSECWREEKDAEILKSILDDVAFGHKEVEKRRHERSEEQKEAKRAAKEQSTVVSVRTPEEYQTSISVLGRGLQHWTDRTVHDTGGLMLSIWTGPIPNEGGTIRTLVAYGGATDGSNMTYMEWRGESEPGDFRGFMEGVVNPFGRFARRVFTREVRTARSLAGGISGDVAVENASRTIIQQVTVQEEDEGASIGDGAVTQAGNAGDKEREAGADGSERDGEQMAAVNGHERDGEQMAAVNGQSANMEVDINSNQSSPATSDSTPTSNDALTDENSASATKLSSTATVTTTTPSNSPIEKTLWFVPYQEALAKQKYGEEWSKLVATWAELERVQVEGKAPSTNVASKIPSQDIPDVIAKWVAEGMPVNDVPTYVQGSETRAFVAQCKAWWTVWEPKGWQDGMDKVDKEELKFVRQSGQNGMVVLMVMLWWWRSKVTAGGVKPWKAVVNDLLQVLIGVSKLAANEGSAAARSTKKLRKRKILNEDTSAATPVPTKRIGDLGESRVEELYSRDVYFVVPYVFT</sequence>